<keyword evidence="3" id="KW-1003">Cell membrane</keyword>
<comment type="subcellular location">
    <subcellularLocation>
        <location evidence="1 7">Cell membrane</location>
        <topology evidence="1 7">Multi-pass membrane protein</topology>
    </subcellularLocation>
</comment>
<feature type="transmembrane region" description="Helical" evidence="7">
    <location>
        <begin position="105"/>
        <end position="124"/>
    </location>
</feature>
<dbReference type="Proteomes" id="UP001214996">
    <property type="component" value="Chromosome"/>
</dbReference>
<dbReference type="RefSeq" id="WP_273833229.1">
    <property type="nucleotide sequence ID" value="NZ_CP117525.1"/>
</dbReference>
<dbReference type="PANTHER" id="PTHR43386">
    <property type="entry name" value="OLIGOPEPTIDE TRANSPORT SYSTEM PERMEASE PROTEIN APPC"/>
    <property type="match status" value="1"/>
</dbReference>
<organism evidence="9 10">
    <name type="scientific">Fusobacterium nucleatum</name>
    <dbReference type="NCBI Taxonomy" id="851"/>
    <lineage>
        <taxon>Bacteria</taxon>
        <taxon>Fusobacteriati</taxon>
        <taxon>Fusobacteriota</taxon>
        <taxon>Fusobacteriia</taxon>
        <taxon>Fusobacteriales</taxon>
        <taxon>Fusobacteriaceae</taxon>
        <taxon>Fusobacterium</taxon>
    </lineage>
</organism>
<dbReference type="InterPro" id="IPR000515">
    <property type="entry name" value="MetI-like"/>
</dbReference>
<dbReference type="PANTHER" id="PTHR43386:SF1">
    <property type="entry name" value="D,D-DIPEPTIDE TRANSPORT SYSTEM PERMEASE PROTEIN DDPC-RELATED"/>
    <property type="match status" value="1"/>
</dbReference>
<evidence type="ECO:0000256" key="3">
    <source>
        <dbReference type="ARBA" id="ARBA00022475"/>
    </source>
</evidence>
<accession>A0AAX3MAH4</accession>
<protein>
    <submittedName>
        <fullName evidence="9">ABC transporter permease subunit</fullName>
    </submittedName>
</protein>
<comment type="similarity">
    <text evidence="7">Belongs to the binding-protein-dependent transport system permease family.</text>
</comment>
<evidence type="ECO:0000256" key="5">
    <source>
        <dbReference type="ARBA" id="ARBA00022989"/>
    </source>
</evidence>
<evidence type="ECO:0000256" key="4">
    <source>
        <dbReference type="ARBA" id="ARBA00022692"/>
    </source>
</evidence>
<dbReference type="GO" id="GO:0055085">
    <property type="term" value="P:transmembrane transport"/>
    <property type="evidence" value="ECO:0007669"/>
    <property type="project" value="InterPro"/>
</dbReference>
<dbReference type="CDD" id="cd06261">
    <property type="entry name" value="TM_PBP2"/>
    <property type="match status" value="1"/>
</dbReference>
<evidence type="ECO:0000256" key="7">
    <source>
        <dbReference type="RuleBase" id="RU363032"/>
    </source>
</evidence>
<gene>
    <name evidence="9" type="ORF">PSR69_08405</name>
</gene>
<dbReference type="AlphaFoldDB" id="A0AAX3MAH4"/>
<evidence type="ECO:0000256" key="1">
    <source>
        <dbReference type="ARBA" id="ARBA00004651"/>
    </source>
</evidence>
<dbReference type="GO" id="GO:0005886">
    <property type="term" value="C:plasma membrane"/>
    <property type="evidence" value="ECO:0007669"/>
    <property type="project" value="UniProtKB-SubCell"/>
</dbReference>
<feature type="domain" description="ABC transmembrane type-1" evidence="8">
    <location>
        <begin position="67"/>
        <end position="256"/>
    </location>
</feature>
<dbReference type="Gene3D" id="1.10.3720.10">
    <property type="entry name" value="MetI-like"/>
    <property type="match status" value="1"/>
</dbReference>
<evidence type="ECO:0000313" key="10">
    <source>
        <dbReference type="Proteomes" id="UP001214996"/>
    </source>
</evidence>
<dbReference type="InterPro" id="IPR035906">
    <property type="entry name" value="MetI-like_sf"/>
</dbReference>
<keyword evidence="2 7" id="KW-0813">Transport</keyword>
<proteinExistence type="inferred from homology"/>
<feature type="transmembrane region" description="Helical" evidence="7">
    <location>
        <begin position="237"/>
        <end position="256"/>
    </location>
</feature>
<feature type="transmembrane region" description="Helical" evidence="7">
    <location>
        <begin position="7"/>
        <end position="28"/>
    </location>
</feature>
<dbReference type="PROSITE" id="PS50928">
    <property type="entry name" value="ABC_TM1"/>
    <property type="match status" value="1"/>
</dbReference>
<evidence type="ECO:0000256" key="2">
    <source>
        <dbReference type="ARBA" id="ARBA00022448"/>
    </source>
</evidence>
<evidence type="ECO:0000256" key="6">
    <source>
        <dbReference type="ARBA" id="ARBA00023136"/>
    </source>
</evidence>
<dbReference type="Pfam" id="PF00528">
    <property type="entry name" value="BPD_transp_1"/>
    <property type="match status" value="1"/>
</dbReference>
<dbReference type="EMBL" id="CP117525">
    <property type="protein sequence ID" value="WDA43694.1"/>
    <property type="molecule type" value="Genomic_DNA"/>
</dbReference>
<keyword evidence="6 7" id="KW-0472">Membrane</keyword>
<evidence type="ECO:0000259" key="8">
    <source>
        <dbReference type="PROSITE" id="PS50928"/>
    </source>
</evidence>
<reference evidence="9" key="1">
    <citation type="submission" date="2023-02" db="EMBL/GenBank/DDBJ databases">
        <title>Pan-genomic study of Fusobacterium nucleatum reveals the distribution of pathogenic genes and functional clusters at subspecies and strain levels.</title>
        <authorList>
            <person name="Feng Q."/>
            <person name="Sun T."/>
        </authorList>
    </citation>
    <scope>NUCLEOTIDE SEQUENCE</scope>
    <source>
        <strain evidence="9">FNV</strain>
    </source>
</reference>
<sequence>MAKNIKFYFAIFLLFFWIVLAIIAPIVAPYDPQYVDLSLKLVSPNKTYLLGTDALGRDILSRIIYGARLSISISLSIQIILLLISVPVGLFVGWKQGKEESFFDWLTMVFSTFSSFLLAMVLVGMLGAGISNMIISVVAVEWIYYARILKNSVISQKQNEYVKYAILKGMPAGYILKKHIFPFVYGPILTASLMNIGNIILMISSFSFLGIGVQPNISEWGNMIHDNRTFFRNHPNLMLYPGIMILLAVGSFRFIASQIEEKFRGIK</sequence>
<evidence type="ECO:0000313" key="9">
    <source>
        <dbReference type="EMBL" id="WDA43694.1"/>
    </source>
</evidence>
<name>A0AAX3MAH4_FUSNU</name>
<keyword evidence="5 7" id="KW-1133">Transmembrane helix</keyword>
<keyword evidence="4 7" id="KW-0812">Transmembrane</keyword>
<feature type="transmembrane region" description="Helical" evidence="7">
    <location>
        <begin position="71"/>
        <end position="93"/>
    </location>
</feature>
<feature type="transmembrane region" description="Helical" evidence="7">
    <location>
        <begin position="130"/>
        <end position="149"/>
    </location>
</feature>
<dbReference type="SUPFAM" id="SSF161098">
    <property type="entry name" value="MetI-like"/>
    <property type="match status" value="1"/>
</dbReference>
<dbReference type="InterPro" id="IPR050366">
    <property type="entry name" value="BP-dependent_transpt_permease"/>
</dbReference>